<keyword evidence="2" id="KW-1185">Reference proteome</keyword>
<protein>
    <submittedName>
        <fullName evidence="1">Uncharacterized protein</fullName>
    </submittedName>
</protein>
<dbReference type="EMBL" id="VSSR01000009">
    <property type="protein sequence ID" value="TYL87176.1"/>
    <property type="molecule type" value="Genomic_DNA"/>
</dbReference>
<accession>A0A5S4WZZ1</accession>
<dbReference type="AlphaFoldDB" id="A0A5S4WZZ1"/>
<dbReference type="RefSeq" id="WP_148749678.1">
    <property type="nucleotide sequence ID" value="NZ_VSSR01000009.1"/>
</dbReference>
<evidence type="ECO:0000313" key="1">
    <source>
        <dbReference type="EMBL" id="TYL87176.1"/>
    </source>
</evidence>
<name>A0A5S4WZZ1_9BRAD</name>
<sequence>MDANAISDDLMQPADALRATGTRVSVVGSFVGATLPLDIGSFVRDGVCVDPRNHTPMEMDAYSLYLALKALEQLHGVSFRKERTLLARAVMQRMLDCDGFWSHGAWTGSPREVHMRFTAAAIRLLTEAQADDLGVPAQLILDGLKRHLGYSEKLTEGTWFLHDSLEVSETQVAHPYTVSSNRAFGSSPLNCLVLNTHADTLLTILYVLTRAKDVGEQARLSLMPMLTSGLAALKLVLQTRTGISWRIFSSFDSTVRTALFRTYKSDSSFNRLIKKLILRLYFPLRHRLRSRLPAFAFPDGYTERDISLLGTAFEYHLVNLYDLSRLTVELKRHVQMHDPELIRLCETLIDRGLDYAIRGQYWNYLIAAAAENTRPILLCETIIARLDSLGDLPPPDHWIKAYCQIRRLLPPTPALLGYDPVVVQFSNQKHADSRGTDIVLLHSGKRLEIDYMAETLTIEPTVSATANEPGK</sequence>
<organism evidence="1 2">
    <name type="scientific">Bradyrhizobium cytisi</name>
    <dbReference type="NCBI Taxonomy" id="515489"/>
    <lineage>
        <taxon>Bacteria</taxon>
        <taxon>Pseudomonadati</taxon>
        <taxon>Pseudomonadota</taxon>
        <taxon>Alphaproteobacteria</taxon>
        <taxon>Hyphomicrobiales</taxon>
        <taxon>Nitrobacteraceae</taxon>
        <taxon>Bradyrhizobium</taxon>
    </lineage>
</organism>
<comment type="caution">
    <text evidence="1">The sequence shown here is derived from an EMBL/GenBank/DDBJ whole genome shotgun (WGS) entry which is preliminary data.</text>
</comment>
<gene>
    <name evidence="1" type="ORF">FXB38_05075</name>
</gene>
<dbReference type="Proteomes" id="UP000324853">
    <property type="component" value="Unassembled WGS sequence"/>
</dbReference>
<dbReference type="OrthoDB" id="9178470at2"/>
<reference evidence="1 2" key="1">
    <citation type="submission" date="2019-08" db="EMBL/GenBank/DDBJ databases">
        <title>Bradyrhizobium hipponensis sp. nov., a rhizobium isolated from a Lupinus angustifolius root nodule in Tunisia.</title>
        <authorList>
            <person name="Off K."/>
            <person name="Rejili M."/>
            <person name="Mars M."/>
            <person name="Brachmann A."/>
            <person name="Marin M."/>
        </authorList>
    </citation>
    <scope>NUCLEOTIDE SEQUENCE [LARGE SCALE GENOMIC DNA]</scope>
    <source>
        <strain evidence="1 2">CTAW11</strain>
    </source>
</reference>
<evidence type="ECO:0000313" key="2">
    <source>
        <dbReference type="Proteomes" id="UP000324853"/>
    </source>
</evidence>
<proteinExistence type="predicted"/>